<proteinExistence type="predicted"/>
<organism evidence="2 3">
    <name type="scientific">Culter alburnus</name>
    <name type="common">Topmouth culter</name>
    <dbReference type="NCBI Taxonomy" id="194366"/>
    <lineage>
        <taxon>Eukaryota</taxon>
        <taxon>Metazoa</taxon>
        <taxon>Chordata</taxon>
        <taxon>Craniata</taxon>
        <taxon>Vertebrata</taxon>
        <taxon>Euteleostomi</taxon>
        <taxon>Actinopterygii</taxon>
        <taxon>Neopterygii</taxon>
        <taxon>Teleostei</taxon>
        <taxon>Ostariophysi</taxon>
        <taxon>Cypriniformes</taxon>
        <taxon>Xenocyprididae</taxon>
        <taxon>Xenocypridinae</taxon>
        <taxon>Culter</taxon>
    </lineage>
</organism>
<reference evidence="2 3" key="1">
    <citation type="submission" date="2024-05" db="EMBL/GenBank/DDBJ databases">
        <title>A high-quality chromosomal-level genome assembly of Topmouth culter (Culter alburnus).</title>
        <authorList>
            <person name="Zhao H."/>
        </authorList>
    </citation>
    <scope>NUCLEOTIDE SEQUENCE [LARGE SCALE GENOMIC DNA]</scope>
    <source>
        <strain evidence="2">CATC2023</strain>
        <tissue evidence="2">Muscle</tissue>
    </source>
</reference>
<evidence type="ECO:0000313" key="2">
    <source>
        <dbReference type="EMBL" id="KAK9976897.1"/>
    </source>
</evidence>
<dbReference type="EMBL" id="JAWDJR010000003">
    <property type="protein sequence ID" value="KAK9976897.1"/>
    <property type="molecule type" value="Genomic_DNA"/>
</dbReference>
<feature type="compositionally biased region" description="Polar residues" evidence="1">
    <location>
        <begin position="94"/>
        <end position="103"/>
    </location>
</feature>
<dbReference type="AlphaFoldDB" id="A0AAW2AW10"/>
<feature type="compositionally biased region" description="Basic and acidic residues" evidence="1">
    <location>
        <begin position="1"/>
        <end position="40"/>
    </location>
</feature>
<accession>A0AAW2AW10</accession>
<evidence type="ECO:0000313" key="3">
    <source>
        <dbReference type="Proteomes" id="UP001479290"/>
    </source>
</evidence>
<dbReference type="Proteomes" id="UP001479290">
    <property type="component" value="Unassembled WGS sequence"/>
</dbReference>
<feature type="compositionally biased region" description="Basic and acidic residues" evidence="1">
    <location>
        <begin position="233"/>
        <end position="258"/>
    </location>
</feature>
<feature type="compositionally biased region" description="Acidic residues" evidence="1">
    <location>
        <begin position="56"/>
        <end position="68"/>
    </location>
</feature>
<feature type="region of interest" description="Disordered" evidence="1">
    <location>
        <begin position="1"/>
        <end position="109"/>
    </location>
</feature>
<dbReference type="PANTHER" id="PTHR10773:SF19">
    <property type="match status" value="1"/>
</dbReference>
<feature type="region of interest" description="Disordered" evidence="1">
    <location>
        <begin position="207"/>
        <end position="258"/>
    </location>
</feature>
<feature type="compositionally biased region" description="Polar residues" evidence="1">
    <location>
        <begin position="208"/>
        <end position="220"/>
    </location>
</feature>
<name>A0AAW2AW10_CULAL</name>
<protein>
    <submittedName>
        <fullName evidence="2">Uncharacterized protein</fullName>
    </submittedName>
</protein>
<gene>
    <name evidence="2" type="ORF">ABG768_018718</name>
</gene>
<evidence type="ECO:0000256" key="1">
    <source>
        <dbReference type="SAM" id="MobiDB-lite"/>
    </source>
</evidence>
<keyword evidence="3" id="KW-1185">Reference proteome</keyword>
<comment type="caution">
    <text evidence="2">The sequence shown here is derived from an EMBL/GenBank/DDBJ whole genome shotgun (WGS) entry which is preliminary data.</text>
</comment>
<dbReference type="PANTHER" id="PTHR10773">
    <property type="entry name" value="DNA-DIRECTED RNA POLYMERASES I, II, AND III SUBUNIT RPABC2"/>
    <property type="match status" value="1"/>
</dbReference>
<sequence>MRERDEETGERDTHMETAQDGGRETDRARDHAIDEGHTETEEALGSETVIVLEVVQEGEADNGQEEDANTQRGRKRQRNVDNWKKNKRKRLRNSGQSYMNSHGIQVPRRRMREKNCASCRYKCNENFPEEVREKVFEYYWEMGDAARQKDFIVNHVVKREKINRKTISRRNHTFEYYLTSERRQIRVCKDFFLKTLDVSEKFARSAGGHTSSELGITPSSKKGRHAPQNKIPESSKDKIREHIDSFPKLESHYSRKDL</sequence>